<proteinExistence type="predicted"/>
<name>A0A2K1JXD6_PHYPA</name>
<evidence type="ECO:0000313" key="3">
    <source>
        <dbReference type="Proteomes" id="UP000006727"/>
    </source>
</evidence>
<accession>A0A2K1JXD6</accession>
<evidence type="ECO:0000313" key="1">
    <source>
        <dbReference type="EMBL" id="PNR46159.1"/>
    </source>
</evidence>
<protein>
    <submittedName>
        <fullName evidence="1 2">Uncharacterized protein</fullName>
    </submittedName>
</protein>
<dbReference type="EnsemblPlants" id="Pp3c10_1990V3.1">
    <property type="protein sequence ID" value="PAC:32901087.CDS.1"/>
    <property type="gene ID" value="Pp3c10_1990"/>
</dbReference>
<dbReference type="EMBL" id="ABEU02000010">
    <property type="protein sequence ID" value="PNR46159.1"/>
    <property type="molecule type" value="Genomic_DNA"/>
</dbReference>
<reference evidence="1 3" key="2">
    <citation type="journal article" date="2018" name="Plant J.">
        <title>The Physcomitrella patens chromosome-scale assembly reveals moss genome structure and evolution.</title>
        <authorList>
            <person name="Lang D."/>
            <person name="Ullrich K.K."/>
            <person name="Murat F."/>
            <person name="Fuchs J."/>
            <person name="Jenkins J."/>
            <person name="Haas F.B."/>
            <person name="Piednoel M."/>
            <person name="Gundlach H."/>
            <person name="Van Bel M."/>
            <person name="Meyberg R."/>
            <person name="Vives C."/>
            <person name="Morata J."/>
            <person name="Symeonidi A."/>
            <person name="Hiss M."/>
            <person name="Muchero W."/>
            <person name="Kamisugi Y."/>
            <person name="Saleh O."/>
            <person name="Blanc G."/>
            <person name="Decker E.L."/>
            <person name="van Gessel N."/>
            <person name="Grimwood J."/>
            <person name="Hayes R.D."/>
            <person name="Graham S.W."/>
            <person name="Gunter L.E."/>
            <person name="McDaniel S.F."/>
            <person name="Hoernstein S.N.W."/>
            <person name="Larsson A."/>
            <person name="Li F.W."/>
            <person name="Perroud P.F."/>
            <person name="Phillips J."/>
            <person name="Ranjan P."/>
            <person name="Rokshar D.S."/>
            <person name="Rothfels C.J."/>
            <person name="Schneider L."/>
            <person name="Shu S."/>
            <person name="Stevenson D.W."/>
            <person name="Thummler F."/>
            <person name="Tillich M."/>
            <person name="Villarreal Aguilar J.C."/>
            <person name="Widiez T."/>
            <person name="Wong G.K."/>
            <person name="Wymore A."/>
            <person name="Zhang Y."/>
            <person name="Zimmer A.D."/>
            <person name="Quatrano R.S."/>
            <person name="Mayer K.F.X."/>
            <person name="Goodstein D."/>
            <person name="Casacuberta J.M."/>
            <person name="Vandepoele K."/>
            <person name="Reski R."/>
            <person name="Cuming A.C."/>
            <person name="Tuskan G.A."/>
            <person name="Maumus F."/>
            <person name="Salse J."/>
            <person name="Schmutz J."/>
            <person name="Rensing S.A."/>
        </authorList>
    </citation>
    <scope>NUCLEOTIDE SEQUENCE [LARGE SCALE GENOMIC DNA]</scope>
    <source>
        <strain evidence="2 3">cv. Gransden 2004</strain>
    </source>
</reference>
<reference evidence="2" key="3">
    <citation type="submission" date="2020-12" db="UniProtKB">
        <authorList>
            <consortium name="EnsemblPlants"/>
        </authorList>
    </citation>
    <scope>IDENTIFICATION</scope>
</reference>
<sequence length="60" mass="6258">MMAAADDLICHVCSEGHNSQNSPTKAQKAGVDAPGPRRLIAWAVGPDPHGPCESLSYVAE</sequence>
<dbReference type="Proteomes" id="UP000006727">
    <property type="component" value="Chromosome 10"/>
</dbReference>
<dbReference type="PaxDb" id="3218-PP1S245_81V6.1"/>
<reference evidence="1 3" key="1">
    <citation type="journal article" date="2008" name="Science">
        <title>The Physcomitrella genome reveals evolutionary insights into the conquest of land by plants.</title>
        <authorList>
            <person name="Rensing S."/>
            <person name="Lang D."/>
            <person name="Zimmer A."/>
            <person name="Terry A."/>
            <person name="Salamov A."/>
            <person name="Shapiro H."/>
            <person name="Nishiyama T."/>
            <person name="Perroud P.-F."/>
            <person name="Lindquist E."/>
            <person name="Kamisugi Y."/>
            <person name="Tanahashi T."/>
            <person name="Sakakibara K."/>
            <person name="Fujita T."/>
            <person name="Oishi K."/>
            <person name="Shin-I T."/>
            <person name="Kuroki Y."/>
            <person name="Toyoda A."/>
            <person name="Suzuki Y."/>
            <person name="Hashimoto A."/>
            <person name="Yamaguchi K."/>
            <person name="Sugano A."/>
            <person name="Kohara Y."/>
            <person name="Fujiyama A."/>
            <person name="Anterola A."/>
            <person name="Aoki S."/>
            <person name="Ashton N."/>
            <person name="Barbazuk W.B."/>
            <person name="Barker E."/>
            <person name="Bennetzen J."/>
            <person name="Bezanilla M."/>
            <person name="Blankenship R."/>
            <person name="Cho S.H."/>
            <person name="Dutcher S."/>
            <person name="Estelle M."/>
            <person name="Fawcett J.A."/>
            <person name="Gundlach H."/>
            <person name="Hanada K."/>
            <person name="Heyl A."/>
            <person name="Hicks K.A."/>
            <person name="Hugh J."/>
            <person name="Lohr M."/>
            <person name="Mayer K."/>
            <person name="Melkozernov A."/>
            <person name="Murata T."/>
            <person name="Nelson D."/>
            <person name="Pils B."/>
            <person name="Prigge M."/>
            <person name="Reiss B."/>
            <person name="Renner T."/>
            <person name="Rombauts S."/>
            <person name="Rushton P."/>
            <person name="Sanderfoot A."/>
            <person name="Schween G."/>
            <person name="Shiu S.-H."/>
            <person name="Stueber K."/>
            <person name="Theodoulou F.L."/>
            <person name="Tu H."/>
            <person name="Van de Peer Y."/>
            <person name="Verrier P.J."/>
            <person name="Waters E."/>
            <person name="Wood A."/>
            <person name="Yang L."/>
            <person name="Cove D."/>
            <person name="Cuming A."/>
            <person name="Hasebe M."/>
            <person name="Lucas S."/>
            <person name="Mishler D.B."/>
            <person name="Reski R."/>
            <person name="Grigoriev I."/>
            <person name="Quatrano R.S."/>
            <person name="Boore J.L."/>
        </authorList>
    </citation>
    <scope>NUCLEOTIDE SEQUENCE [LARGE SCALE GENOMIC DNA]</scope>
    <source>
        <strain evidence="2 3">cv. Gransden 2004</strain>
    </source>
</reference>
<organism evidence="1">
    <name type="scientific">Physcomitrium patens</name>
    <name type="common">Spreading-leaved earth moss</name>
    <name type="synonym">Physcomitrella patens</name>
    <dbReference type="NCBI Taxonomy" id="3218"/>
    <lineage>
        <taxon>Eukaryota</taxon>
        <taxon>Viridiplantae</taxon>
        <taxon>Streptophyta</taxon>
        <taxon>Embryophyta</taxon>
        <taxon>Bryophyta</taxon>
        <taxon>Bryophytina</taxon>
        <taxon>Bryopsida</taxon>
        <taxon>Funariidae</taxon>
        <taxon>Funariales</taxon>
        <taxon>Funariaceae</taxon>
        <taxon>Physcomitrium</taxon>
    </lineage>
</organism>
<dbReference type="InParanoid" id="A0A2K1JXD6"/>
<keyword evidence="3" id="KW-1185">Reference proteome</keyword>
<gene>
    <name evidence="1" type="ORF">PHYPA_013278</name>
</gene>
<dbReference type="Gramene" id="Pp3c10_1990V3.1">
    <property type="protein sequence ID" value="PAC:32901087.CDS.1"/>
    <property type="gene ID" value="Pp3c10_1990"/>
</dbReference>
<evidence type="ECO:0000313" key="2">
    <source>
        <dbReference type="EnsemblPlants" id="PAC:32901087.CDS.1"/>
    </source>
</evidence>
<dbReference type="AlphaFoldDB" id="A0A2K1JXD6"/>